<dbReference type="InParanoid" id="A0A1Y2LR83"/>
<evidence type="ECO:0008006" key="4">
    <source>
        <dbReference type="Google" id="ProtNLM"/>
    </source>
</evidence>
<evidence type="ECO:0000313" key="3">
    <source>
        <dbReference type="Proteomes" id="UP000193240"/>
    </source>
</evidence>
<reference evidence="2 3" key="1">
    <citation type="journal article" date="2017" name="Genome Announc.">
        <title>Genome sequence of the saprophytic ascomycete Epicoccum nigrum ICMP 19927 strain isolated from New Zealand.</title>
        <authorList>
            <person name="Fokin M."/>
            <person name="Fleetwood D."/>
            <person name="Weir B.S."/>
            <person name="Villas-Boas S.G."/>
        </authorList>
    </citation>
    <scope>NUCLEOTIDE SEQUENCE [LARGE SCALE GENOMIC DNA]</scope>
    <source>
        <strain evidence="2 3">ICMP 19927</strain>
    </source>
</reference>
<protein>
    <recommendedName>
        <fullName evidence="4">Ecp2 effector protein domain-containing protein</fullName>
    </recommendedName>
</protein>
<dbReference type="AlphaFoldDB" id="A0A1Y2LR83"/>
<keyword evidence="1" id="KW-0732">Signal</keyword>
<gene>
    <name evidence="2" type="ORF">B5807_08530</name>
</gene>
<name>A0A1Y2LR83_EPING</name>
<dbReference type="Proteomes" id="UP000193240">
    <property type="component" value="Unassembled WGS sequence"/>
</dbReference>
<evidence type="ECO:0000256" key="1">
    <source>
        <dbReference type="SAM" id="SignalP"/>
    </source>
</evidence>
<accession>A0A1Y2LR83</accession>
<sequence>MHYLTTLLFLTAAASAIDIREFPDESHCAGDYFLYRDAKPNICYTSGEESKSSSFSFYAIPKNWRISTRSHTGWMCKDIKWVRDSNGRDTVCHGAKKPLHNYEGAGYSFINKRGEPVAGAAGSRECRGPDLLVYEHGPTYDLKGLDEAMVKMM</sequence>
<dbReference type="EMBL" id="KZ107851">
    <property type="protein sequence ID" value="OSS46416.1"/>
    <property type="molecule type" value="Genomic_DNA"/>
</dbReference>
<dbReference type="OMA" id="GCTYLAN"/>
<feature type="chain" id="PRO_5013277110" description="Ecp2 effector protein domain-containing protein" evidence="1">
    <location>
        <begin position="17"/>
        <end position="153"/>
    </location>
</feature>
<proteinExistence type="predicted"/>
<organism evidence="2 3">
    <name type="scientific">Epicoccum nigrum</name>
    <name type="common">Soil fungus</name>
    <name type="synonym">Epicoccum purpurascens</name>
    <dbReference type="NCBI Taxonomy" id="105696"/>
    <lineage>
        <taxon>Eukaryota</taxon>
        <taxon>Fungi</taxon>
        <taxon>Dikarya</taxon>
        <taxon>Ascomycota</taxon>
        <taxon>Pezizomycotina</taxon>
        <taxon>Dothideomycetes</taxon>
        <taxon>Pleosporomycetidae</taxon>
        <taxon>Pleosporales</taxon>
        <taxon>Pleosporineae</taxon>
        <taxon>Didymellaceae</taxon>
        <taxon>Epicoccum</taxon>
    </lineage>
</organism>
<feature type="signal peptide" evidence="1">
    <location>
        <begin position="1"/>
        <end position="16"/>
    </location>
</feature>
<keyword evidence="3" id="KW-1185">Reference proteome</keyword>
<evidence type="ECO:0000313" key="2">
    <source>
        <dbReference type="EMBL" id="OSS46416.1"/>
    </source>
</evidence>